<keyword evidence="1" id="KW-0238">DNA-binding</keyword>
<proteinExistence type="predicted"/>
<keyword evidence="2" id="KW-1185">Reference proteome</keyword>
<reference evidence="1 2" key="1">
    <citation type="submission" date="2019-12" db="EMBL/GenBank/DDBJ databases">
        <title>Paraburkholderia acidiphila 7Q-K02 sp. nov and Paraburkholderia acidisoli DHF22 sp. nov., two strains isolated from forest soil.</title>
        <authorList>
            <person name="Gao Z."/>
            <person name="Qiu L."/>
        </authorList>
    </citation>
    <scope>NUCLEOTIDE SEQUENCE [LARGE SCALE GENOMIC DNA]</scope>
    <source>
        <strain evidence="1 2">7Q-K02</strain>
    </source>
</reference>
<gene>
    <name evidence="1" type="ORF">FAZ97_09380</name>
</gene>
<evidence type="ECO:0000313" key="2">
    <source>
        <dbReference type="Proteomes" id="UP000434209"/>
    </source>
</evidence>
<accession>A0A7Z2G6J4</accession>
<dbReference type="GO" id="GO:0003677">
    <property type="term" value="F:DNA binding"/>
    <property type="evidence" value="ECO:0007669"/>
    <property type="project" value="UniProtKB-KW"/>
</dbReference>
<dbReference type="AlphaFoldDB" id="A0A7Z2G6J4"/>
<dbReference type="Proteomes" id="UP000434209">
    <property type="component" value="Chromosome 1"/>
</dbReference>
<protein>
    <submittedName>
        <fullName evidence="1">Excisionase family DNA-binding protein</fullName>
    </submittedName>
</protein>
<dbReference type="NCBIfam" id="TIGR01764">
    <property type="entry name" value="excise"/>
    <property type="match status" value="1"/>
</dbReference>
<sequence>MRVDIDNLGFNVSPKLHRINVAAGLLGVSRPTIYRLVRAGRLTLVKISRNASGITDVSLQEFLLQNTRHVDDRGAA</sequence>
<name>A0A7Z2G6J4_9BURK</name>
<organism evidence="1 2">
    <name type="scientific">Paraburkholderia acidiphila</name>
    <dbReference type="NCBI Taxonomy" id="2571747"/>
    <lineage>
        <taxon>Bacteria</taxon>
        <taxon>Pseudomonadati</taxon>
        <taxon>Pseudomonadota</taxon>
        <taxon>Betaproteobacteria</taxon>
        <taxon>Burkholderiales</taxon>
        <taxon>Burkholderiaceae</taxon>
        <taxon>Paraburkholderia</taxon>
    </lineage>
</organism>
<dbReference type="InterPro" id="IPR010093">
    <property type="entry name" value="SinI_DNA-bd"/>
</dbReference>
<dbReference type="OrthoDB" id="982642at2"/>
<dbReference type="KEGG" id="pacp:FAZ97_09380"/>
<evidence type="ECO:0000313" key="1">
    <source>
        <dbReference type="EMBL" id="QGZ56143.1"/>
    </source>
</evidence>
<dbReference type="EMBL" id="CP046909">
    <property type="protein sequence ID" value="QGZ56143.1"/>
    <property type="molecule type" value="Genomic_DNA"/>
</dbReference>